<dbReference type="PROSITE" id="PS00237">
    <property type="entry name" value="G_PROTEIN_RECEP_F1_1"/>
    <property type="match status" value="2"/>
</dbReference>
<feature type="transmembrane region" description="Helical" evidence="12">
    <location>
        <begin position="406"/>
        <end position="432"/>
    </location>
</feature>
<comment type="subcellular location">
    <subcellularLocation>
        <location evidence="1">Cell membrane</location>
        <topology evidence="1">Multi-pass membrane protein</topology>
    </subcellularLocation>
</comment>
<dbReference type="PROSITE" id="PS50262">
    <property type="entry name" value="G_PROTEIN_RECEP_F1_2"/>
    <property type="match status" value="2"/>
</dbReference>
<evidence type="ECO:0000256" key="12">
    <source>
        <dbReference type="SAM" id="Phobius"/>
    </source>
</evidence>
<gene>
    <name evidence="14" type="ORF">U0070_025559</name>
</gene>
<keyword evidence="7 11" id="KW-0297">G-protein coupled receptor</keyword>
<evidence type="ECO:0000313" key="15">
    <source>
        <dbReference type="Proteomes" id="UP001488838"/>
    </source>
</evidence>
<evidence type="ECO:0000256" key="2">
    <source>
        <dbReference type="ARBA" id="ARBA00022475"/>
    </source>
</evidence>
<evidence type="ECO:0000313" key="14">
    <source>
        <dbReference type="EMBL" id="KAK7797749.1"/>
    </source>
</evidence>
<comment type="caution">
    <text evidence="14">The sequence shown here is derived from an EMBL/GenBank/DDBJ whole genome shotgun (WGS) entry which is preliminary data.</text>
</comment>
<name>A0AAW0H4J3_MYOGA</name>
<feature type="transmembrane region" description="Helical" evidence="12">
    <location>
        <begin position="248"/>
        <end position="267"/>
    </location>
</feature>
<proteinExistence type="inferred from homology"/>
<evidence type="ECO:0000256" key="6">
    <source>
        <dbReference type="ARBA" id="ARBA00022989"/>
    </source>
</evidence>
<dbReference type="Gene3D" id="1.20.1070.10">
    <property type="entry name" value="Rhodopsin 7-helix transmembrane proteins"/>
    <property type="match status" value="2"/>
</dbReference>
<reference evidence="14 15" key="1">
    <citation type="journal article" date="2023" name="bioRxiv">
        <title>Conserved and derived expression patterns and positive selection on dental genes reveal complex evolutionary context of ever-growing rodent molars.</title>
        <authorList>
            <person name="Calamari Z.T."/>
            <person name="Song A."/>
            <person name="Cohen E."/>
            <person name="Akter M."/>
            <person name="Roy R.D."/>
            <person name="Hallikas O."/>
            <person name="Christensen M.M."/>
            <person name="Li P."/>
            <person name="Marangoni P."/>
            <person name="Jernvall J."/>
            <person name="Klein O.D."/>
        </authorList>
    </citation>
    <scope>NUCLEOTIDE SEQUENCE [LARGE SCALE GENOMIC DNA]</scope>
    <source>
        <strain evidence="14">V071</strain>
    </source>
</reference>
<feature type="transmembrane region" description="Helical" evidence="12">
    <location>
        <begin position="509"/>
        <end position="528"/>
    </location>
</feature>
<evidence type="ECO:0000256" key="7">
    <source>
        <dbReference type="ARBA" id="ARBA00023040"/>
    </source>
</evidence>
<evidence type="ECO:0000256" key="10">
    <source>
        <dbReference type="ARBA" id="ARBA00023224"/>
    </source>
</evidence>
<feature type="transmembrane region" description="Helical" evidence="12">
    <location>
        <begin position="73"/>
        <end position="95"/>
    </location>
</feature>
<evidence type="ECO:0000259" key="13">
    <source>
        <dbReference type="PROSITE" id="PS50262"/>
    </source>
</evidence>
<dbReference type="EMBL" id="JBBHLL010000779">
    <property type="protein sequence ID" value="KAK7797749.1"/>
    <property type="molecule type" value="Genomic_DNA"/>
</dbReference>
<keyword evidence="5" id="KW-0552">Olfaction</keyword>
<feature type="transmembrane region" description="Helical" evidence="12">
    <location>
        <begin position="35"/>
        <end position="53"/>
    </location>
</feature>
<dbReference type="InterPro" id="IPR000725">
    <property type="entry name" value="Olfact_rcpt"/>
</dbReference>
<feature type="domain" description="G-protein coupled receptors family 1 profile" evidence="13">
    <location>
        <begin position="353"/>
        <end position="602"/>
    </location>
</feature>
<protein>
    <recommendedName>
        <fullName evidence="13">G-protein coupled receptors family 1 profile domain-containing protein</fullName>
    </recommendedName>
</protein>
<evidence type="ECO:0000256" key="8">
    <source>
        <dbReference type="ARBA" id="ARBA00023136"/>
    </source>
</evidence>
<dbReference type="GO" id="GO:0004930">
    <property type="term" value="F:G protein-coupled receptor activity"/>
    <property type="evidence" value="ECO:0007669"/>
    <property type="project" value="UniProtKB-KW"/>
</dbReference>
<dbReference type="InterPro" id="IPR017452">
    <property type="entry name" value="GPCR_Rhodpsn_7TM"/>
</dbReference>
<keyword evidence="6 12" id="KW-1133">Transmembrane helix</keyword>
<feature type="transmembrane region" description="Helical" evidence="12">
    <location>
        <begin position="172"/>
        <end position="191"/>
    </location>
</feature>
<evidence type="ECO:0000256" key="11">
    <source>
        <dbReference type="RuleBase" id="RU000688"/>
    </source>
</evidence>
<dbReference type="FunFam" id="1.20.1070.10:FF:000001">
    <property type="entry name" value="Olfactory receptor"/>
    <property type="match status" value="2"/>
</dbReference>
<keyword evidence="8 12" id="KW-0472">Membrane</keyword>
<feature type="non-terminal residue" evidence="14">
    <location>
        <position position="620"/>
    </location>
</feature>
<keyword evidence="4 11" id="KW-0812">Transmembrane</keyword>
<accession>A0AAW0H4J3</accession>
<feature type="transmembrane region" description="Helical" evidence="12">
    <location>
        <begin position="585"/>
        <end position="604"/>
    </location>
</feature>
<feature type="transmembrane region" description="Helical" evidence="12">
    <location>
        <begin position="115"/>
        <end position="132"/>
    </location>
</feature>
<dbReference type="AlphaFoldDB" id="A0AAW0H4J3"/>
<keyword evidence="3" id="KW-0716">Sensory transduction</keyword>
<feature type="transmembrane region" description="Helical" evidence="12">
    <location>
        <begin position="372"/>
        <end position="394"/>
    </location>
</feature>
<keyword evidence="10 11" id="KW-0807">Transducer</keyword>
<sequence>MLFGIFLLMYLTILMCNSTIMLITRTDPALQTPMYFFLSNLSFVEICYVTATIPRMLMDLCTQKGTIPLFSCAVQLSFVLMLGGMECLLLTVMAYDRYVAICNPLHYPLVMNNKVCVQLVAACWISIIPVVIGQTYQVFSLPYCGSNKINHYFCDIPPILKLACGDTFVNNLAVYVAAVAFFMVPSLLIIVSYGKIICNILKLSSAAGRSKAFSTCSSHLIVVVLFYGTATITYAQPKSNRSESMGKLLSLFYTILIPLLNPITYTLRNKDIMVALGKLQTNNSIKITGQCNVRYGLIASYDLLSADEQKFTTEKSNTSSLIEFVLLGFSDVPHLQWMLFGIFLLMYLTILMCNSTIMLITRIDSALQTPMYFFLSNFSFVEICYVTVTIPRMLMDLCTLKGNISIFACATQMCFILMLGGTECLLLTAMAYDRYVAICNPLHYSLVMNHRICTQLVAACWISVIPVVTGQTYQIFSLPFCGSNRINHFICDIPPVLKLACGDTFVNEIAVYIVAMVFVMVPFLLILVSYCKIIFSILKLSSAKGRAKAFSTCSSHLIVVVLFYGTAGITYLQPKPTQSERIGKLLSLFYTILIPTLNPIIYTLRNKDIMMALRKLLSKF</sequence>
<keyword evidence="2" id="KW-1003">Cell membrane</keyword>
<comment type="similarity">
    <text evidence="11">Belongs to the G-protein coupled receptor 1 family.</text>
</comment>
<dbReference type="InterPro" id="IPR000276">
    <property type="entry name" value="GPCR_Rhodpsn"/>
</dbReference>
<keyword evidence="15" id="KW-1185">Reference proteome</keyword>
<evidence type="ECO:0000256" key="3">
    <source>
        <dbReference type="ARBA" id="ARBA00022606"/>
    </source>
</evidence>
<dbReference type="PRINTS" id="PR00245">
    <property type="entry name" value="OLFACTORYR"/>
</dbReference>
<dbReference type="GO" id="GO:0005886">
    <property type="term" value="C:plasma membrane"/>
    <property type="evidence" value="ECO:0007669"/>
    <property type="project" value="UniProtKB-SubCell"/>
</dbReference>
<organism evidence="14 15">
    <name type="scientific">Myodes glareolus</name>
    <name type="common">Bank vole</name>
    <name type="synonym">Clethrionomys glareolus</name>
    <dbReference type="NCBI Taxonomy" id="447135"/>
    <lineage>
        <taxon>Eukaryota</taxon>
        <taxon>Metazoa</taxon>
        <taxon>Chordata</taxon>
        <taxon>Craniata</taxon>
        <taxon>Vertebrata</taxon>
        <taxon>Euteleostomi</taxon>
        <taxon>Mammalia</taxon>
        <taxon>Eutheria</taxon>
        <taxon>Euarchontoglires</taxon>
        <taxon>Glires</taxon>
        <taxon>Rodentia</taxon>
        <taxon>Myomorpha</taxon>
        <taxon>Muroidea</taxon>
        <taxon>Cricetidae</taxon>
        <taxon>Arvicolinae</taxon>
        <taxon>Myodes</taxon>
    </lineage>
</organism>
<evidence type="ECO:0000256" key="5">
    <source>
        <dbReference type="ARBA" id="ARBA00022725"/>
    </source>
</evidence>
<feature type="transmembrane region" description="Helical" evidence="12">
    <location>
        <begin position="337"/>
        <end position="360"/>
    </location>
</feature>
<evidence type="ECO:0000256" key="4">
    <source>
        <dbReference type="ARBA" id="ARBA00022692"/>
    </source>
</evidence>
<dbReference type="GO" id="GO:0004984">
    <property type="term" value="F:olfactory receptor activity"/>
    <property type="evidence" value="ECO:0007669"/>
    <property type="project" value="InterPro"/>
</dbReference>
<dbReference type="Pfam" id="PF13853">
    <property type="entry name" value="7tm_4"/>
    <property type="match status" value="2"/>
</dbReference>
<dbReference type="CDD" id="cd15225">
    <property type="entry name" value="7tmA_OR10A-like"/>
    <property type="match status" value="2"/>
</dbReference>
<feature type="domain" description="G-protein coupled receptors family 1 profile" evidence="13">
    <location>
        <begin position="16"/>
        <end position="265"/>
    </location>
</feature>
<keyword evidence="9 11" id="KW-0675">Receptor</keyword>
<feature type="transmembrane region" description="Helical" evidence="12">
    <location>
        <begin position="6"/>
        <end position="23"/>
    </location>
</feature>
<dbReference type="PANTHER" id="PTHR26453">
    <property type="entry name" value="OLFACTORY RECEPTOR"/>
    <property type="match status" value="1"/>
</dbReference>
<evidence type="ECO:0000256" key="1">
    <source>
        <dbReference type="ARBA" id="ARBA00004651"/>
    </source>
</evidence>
<evidence type="ECO:0000256" key="9">
    <source>
        <dbReference type="ARBA" id="ARBA00023170"/>
    </source>
</evidence>
<dbReference type="PRINTS" id="PR00237">
    <property type="entry name" value="GPCRRHODOPSN"/>
</dbReference>
<dbReference type="Proteomes" id="UP001488838">
    <property type="component" value="Unassembled WGS sequence"/>
</dbReference>
<dbReference type="SUPFAM" id="SSF81321">
    <property type="entry name" value="Family A G protein-coupled receptor-like"/>
    <property type="match status" value="2"/>
</dbReference>
<feature type="transmembrane region" description="Helical" evidence="12">
    <location>
        <begin position="549"/>
        <end position="573"/>
    </location>
</feature>